<evidence type="ECO:0000313" key="2">
    <source>
        <dbReference type="EMBL" id="PZX91952.1"/>
    </source>
</evidence>
<organism evidence="2 3">
    <name type="scientific">Flavobacterium aquariorum</name>
    <dbReference type="NCBI Taxonomy" id="2217670"/>
    <lineage>
        <taxon>Bacteria</taxon>
        <taxon>Pseudomonadati</taxon>
        <taxon>Bacteroidota</taxon>
        <taxon>Flavobacteriia</taxon>
        <taxon>Flavobacteriales</taxon>
        <taxon>Flavobacteriaceae</taxon>
        <taxon>Flavobacterium</taxon>
    </lineage>
</organism>
<evidence type="ECO:0000313" key="3">
    <source>
        <dbReference type="Proteomes" id="UP000249177"/>
    </source>
</evidence>
<keyword evidence="3" id="KW-1185">Reference proteome</keyword>
<dbReference type="Gene3D" id="3.90.1150.200">
    <property type="match status" value="1"/>
</dbReference>
<protein>
    <submittedName>
        <fullName evidence="2">DUF1801 domain-containing protein</fullName>
    </submittedName>
</protein>
<accession>A0A2W7VI23</accession>
<dbReference type="SUPFAM" id="SSF159888">
    <property type="entry name" value="YdhG-like"/>
    <property type="match status" value="1"/>
</dbReference>
<sequence>MKTDFKSVDEYISTFPKDIQTLLQEVRKTIIKKAPEAVESISYGMPAYKTYGKPLVYFAGNKKHIGFYATPTGHTEFSNELSNYKQGKGSVQFPIDHPIPYWLIEQIVTFRVKENEQKFSKS</sequence>
<dbReference type="Proteomes" id="UP000249177">
    <property type="component" value="Unassembled WGS sequence"/>
</dbReference>
<dbReference type="OrthoDB" id="115213at2"/>
<reference evidence="2 3" key="1">
    <citation type="submission" date="2018-06" db="EMBL/GenBank/DDBJ databases">
        <title>Flavobacterium sp IMCC34762, genome.</title>
        <authorList>
            <person name="Joung Y."/>
            <person name="Cho J."/>
            <person name="Song J."/>
        </authorList>
    </citation>
    <scope>NUCLEOTIDE SEQUENCE [LARGE SCALE GENOMIC DNA]</scope>
    <source>
        <strain evidence="2 3">IMCC34762</strain>
    </source>
</reference>
<proteinExistence type="predicted"/>
<dbReference type="EMBL" id="QKXH01000014">
    <property type="protein sequence ID" value="PZX91952.1"/>
    <property type="molecule type" value="Genomic_DNA"/>
</dbReference>
<dbReference type="InterPro" id="IPR014922">
    <property type="entry name" value="YdhG-like"/>
</dbReference>
<dbReference type="AlphaFoldDB" id="A0A2W7VI23"/>
<comment type="caution">
    <text evidence="2">The sequence shown here is derived from an EMBL/GenBank/DDBJ whole genome shotgun (WGS) entry which is preliminary data.</text>
</comment>
<gene>
    <name evidence="2" type="ORF">DOS84_17800</name>
</gene>
<evidence type="ECO:0000259" key="1">
    <source>
        <dbReference type="Pfam" id="PF08818"/>
    </source>
</evidence>
<dbReference type="RefSeq" id="WP_111411447.1">
    <property type="nucleotide sequence ID" value="NZ_QKXH01000014.1"/>
</dbReference>
<name>A0A2W7VI23_9FLAO</name>
<dbReference type="Pfam" id="PF08818">
    <property type="entry name" value="DUF1801"/>
    <property type="match status" value="1"/>
</dbReference>
<feature type="domain" description="YdhG-like" evidence="1">
    <location>
        <begin position="21"/>
        <end position="112"/>
    </location>
</feature>